<dbReference type="RefSeq" id="WP_129598869.1">
    <property type="nucleotide sequence ID" value="NZ_SBLB01000001.1"/>
</dbReference>
<evidence type="ECO:0000256" key="1">
    <source>
        <dbReference type="SAM" id="Coils"/>
    </source>
</evidence>
<dbReference type="AlphaFoldDB" id="A0A4Q2UUW0"/>
<comment type="caution">
    <text evidence="2">The sequence shown here is derived from an EMBL/GenBank/DDBJ whole genome shotgun (WGS) entry which is preliminary data.</text>
</comment>
<sequence length="185" mass="20969">MLVFYTPDKGFGWPITVLDHPDIKPLVNLWGDAALHYACWFAHPISLHSKQSDLELREKEVIEHMTAMNQGHVNNMGRTLYPTGLYKDDAFVKLTNALLELPSIPDVTNVAFLKRKLAQYQKQEDSMVWKKADHADFPKQVTAAKNLRGLINETAKELSEAEARLQKMIAEGGTITLDQLWNAIL</sequence>
<evidence type="ECO:0000313" key="3">
    <source>
        <dbReference type="Proteomes" id="UP000290407"/>
    </source>
</evidence>
<keyword evidence="3" id="KW-1185">Reference proteome</keyword>
<accession>A0A4Q2UUW0</accession>
<dbReference type="Proteomes" id="UP000290407">
    <property type="component" value="Unassembled WGS sequence"/>
</dbReference>
<keyword evidence="1" id="KW-0175">Coiled coil</keyword>
<evidence type="ECO:0000313" key="2">
    <source>
        <dbReference type="EMBL" id="RYC70689.1"/>
    </source>
</evidence>
<feature type="coiled-coil region" evidence="1">
    <location>
        <begin position="144"/>
        <end position="171"/>
    </location>
</feature>
<proteinExistence type="predicted"/>
<name>A0A4Q2UUW0_9BACT</name>
<reference evidence="2 3" key="1">
    <citation type="submission" date="2019-01" db="EMBL/GenBank/DDBJ databases">
        <title>Spirosoma flava sp. nov., a propanil-degrading bacterium isolated from herbicide-contaminated soil.</title>
        <authorList>
            <person name="Zhang L."/>
            <person name="Jiang J.-D."/>
        </authorList>
    </citation>
    <scope>NUCLEOTIDE SEQUENCE [LARGE SCALE GENOMIC DNA]</scope>
    <source>
        <strain evidence="2 3">TY50</strain>
    </source>
</reference>
<organism evidence="2 3">
    <name type="scientific">Spirosoma sordidisoli</name>
    <dbReference type="NCBI Taxonomy" id="2502893"/>
    <lineage>
        <taxon>Bacteria</taxon>
        <taxon>Pseudomonadati</taxon>
        <taxon>Bacteroidota</taxon>
        <taxon>Cytophagia</taxon>
        <taxon>Cytophagales</taxon>
        <taxon>Cytophagaceae</taxon>
        <taxon>Spirosoma</taxon>
    </lineage>
</organism>
<dbReference type="EMBL" id="SBLB01000001">
    <property type="protein sequence ID" value="RYC70689.1"/>
    <property type="molecule type" value="Genomic_DNA"/>
</dbReference>
<protein>
    <submittedName>
        <fullName evidence="2">Uncharacterized protein</fullName>
    </submittedName>
</protein>
<gene>
    <name evidence="2" type="ORF">EQG79_00625</name>
</gene>